<accession>A0ABT3NPD9</accession>
<dbReference type="SMART" id="SM00448">
    <property type="entry name" value="REC"/>
    <property type="match status" value="2"/>
</dbReference>
<dbReference type="Pfam" id="PF08448">
    <property type="entry name" value="PAS_4"/>
    <property type="match status" value="1"/>
</dbReference>
<dbReference type="SMART" id="SM00091">
    <property type="entry name" value="PAS"/>
    <property type="match status" value="2"/>
</dbReference>
<dbReference type="PROSITE" id="PS50109">
    <property type="entry name" value="HIS_KIN"/>
    <property type="match status" value="1"/>
</dbReference>
<dbReference type="PANTHER" id="PTHR43047">
    <property type="entry name" value="TWO-COMPONENT HISTIDINE PROTEIN KINASE"/>
    <property type="match status" value="1"/>
</dbReference>
<evidence type="ECO:0000256" key="3">
    <source>
        <dbReference type="ARBA" id="ARBA00022553"/>
    </source>
</evidence>
<evidence type="ECO:0000259" key="9">
    <source>
        <dbReference type="PROSITE" id="PS50109"/>
    </source>
</evidence>
<protein>
    <recommendedName>
        <fullName evidence="2">histidine kinase</fullName>
        <ecNumber evidence="2">2.7.13.3</ecNumber>
    </recommendedName>
</protein>
<dbReference type="CDD" id="cd16922">
    <property type="entry name" value="HATPase_EvgS-ArcB-TorS-like"/>
    <property type="match status" value="1"/>
</dbReference>
<dbReference type="SUPFAM" id="SSF52172">
    <property type="entry name" value="CheY-like"/>
    <property type="match status" value="2"/>
</dbReference>
<organism evidence="13 14">
    <name type="scientific">Sabulicella glaciei</name>
    <dbReference type="NCBI Taxonomy" id="2984948"/>
    <lineage>
        <taxon>Bacteria</taxon>
        <taxon>Pseudomonadati</taxon>
        <taxon>Pseudomonadota</taxon>
        <taxon>Alphaproteobacteria</taxon>
        <taxon>Acetobacterales</taxon>
        <taxon>Acetobacteraceae</taxon>
        <taxon>Sabulicella</taxon>
    </lineage>
</organism>
<dbReference type="SMART" id="SM00086">
    <property type="entry name" value="PAC"/>
    <property type="match status" value="1"/>
</dbReference>
<dbReference type="NCBIfam" id="TIGR00229">
    <property type="entry name" value="sensory_box"/>
    <property type="match status" value="1"/>
</dbReference>
<dbReference type="CDD" id="cd00082">
    <property type="entry name" value="HisKA"/>
    <property type="match status" value="1"/>
</dbReference>
<dbReference type="Pfam" id="PF00512">
    <property type="entry name" value="HisKA"/>
    <property type="match status" value="1"/>
</dbReference>
<keyword evidence="8" id="KW-1133">Transmembrane helix</keyword>
<dbReference type="InterPro" id="IPR003594">
    <property type="entry name" value="HATPase_dom"/>
</dbReference>
<dbReference type="InterPro" id="IPR013656">
    <property type="entry name" value="PAS_4"/>
</dbReference>
<dbReference type="InterPro" id="IPR000014">
    <property type="entry name" value="PAS"/>
</dbReference>
<dbReference type="EMBL" id="JAPFQI010000001">
    <property type="protein sequence ID" value="MCW8084017.1"/>
    <property type="molecule type" value="Genomic_DNA"/>
</dbReference>
<dbReference type="Pfam" id="PF02518">
    <property type="entry name" value="HATPase_c"/>
    <property type="match status" value="1"/>
</dbReference>
<keyword evidence="5" id="KW-0418">Kinase</keyword>
<dbReference type="SUPFAM" id="SSF55874">
    <property type="entry name" value="ATPase domain of HSP90 chaperone/DNA topoisomerase II/histidine kinase"/>
    <property type="match status" value="1"/>
</dbReference>
<dbReference type="InterPro" id="IPR001610">
    <property type="entry name" value="PAC"/>
</dbReference>
<proteinExistence type="predicted"/>
<dbReference type="InterPro" id="IPR003661">
    <property type="entry name" value="HisK_dim/P_dom"/>
</dbReference>
<evidence type="ECO:0000256" key="7">
    <source>
        <dbReference type="SAM" id="MobiDB-lite"/>
    </source>
</evidence>
<name>A0ABT3NPD9_9PROT</name>
<evidence type="ECO:0000256" key="6">
    <source>
        <dbReference type="PROSITE-ProRule" id="PRU00169"/>
    </source>
</evidence>
<evidence type="ECO:0000256" key="8">
    <source>
        <dbReference type="SAM" id="Phobius"/>
    </source>
</evidence>
<dbReference type="CDD" id="cd19410">
    <property type="entry name" value="HK9-like_sensor"/>
    <property type="match status" value="1"/>
</dbReference>
<keyword evidence="8" id="KW-0472">Membrane</keyword>
<keyword evidence="14" id="KW-1185">Reference proteome</keyword>
<evidence type="ECO:0000256" key="5">
    <source>
        <dbReference type="ARBA" id="ARBA00022777"/>
    </source>
</evidence>
<dbReference type="Gene3D" id="3.40.50.2300">
    <property type="match status" value="2"/>
</dbReference>
<feature type="domain" description="PAC" evidence="12">
    <location>
        <begin position="409"/>
        <end position="461"/>
    </location>
</feature>
<evidence type="ECO:0000313" key="13">
    <source>
        <dbReference type="EMBL" id="MCW8084017.1"/>
    </source>
</evidence>
<feature type="domain" description="Response regulatory" evidence="10">
    <location>
        <begin position="723"/>
        <end position="836"/>
    </location>
</feature>
<evidence type="ECO:0000313" key="14">
    <source>
        <dbReference type="Proteomes" id="UP001526430"/>
    </source>
</evidence>
<dbReference type="PRINTS" id="PR00344">
    <property type="entry name" value="BCTRLSENSOR"/>
</dbReference>
<dbReference type="CDD" id="cd00156">
    <property type="entry name" value="REC"/>
    <property type="match status" value="1"/>
</dbReference>
<dbReference type="SUPFAM" id="SSF47384">
    <property type="entry name" value="Homodimeric domain of signal transducing histidine kinase"/>
    <property type="match status" value="1"/>
</dbReference>
<dbReference type="Pfam" id="PF05227">
    <property type="entry name" value="CHASE3"/>
    <property type="match status" value="1"/>
</dbReference>
<dbReference type="PANTHER" id="PTHR43047:SF72">
    <property type="entry name" value="OSMOSENSING HISTIDINE PROTEIN KINASE SLN1"/>
    <property type="match status" value="1"/>
</dbReference>
<feature type="domain" description="Histidine kinase" evidence="9">
    <location>
        <begin position="479"/>
        <end position="703"/>
    </location>
</feature>
<dbReference type="Gene3D" id="3.30.565.10">
    <property type="entry name" value="Histidine kinase-like ATPase, C-terminal domain"/>
    <property type="match status" value="1"/>
</dbReference>
<evidence type="ECO:0000259" key="11">
    <source>
        <dbReference type="PROSITE" id="PS50112"/>
    </source>
</evidence>
<feature type="domain" description="PAS" evidence="11">
    <location>
        <begin position="336"/>
        <end position="406"/>
    </location>
</feature>
<dbReference type="PROSITE" id="PS50110">
    <property type="entry name" value="RESPONSE_REGULATORY"/>
    <property type="match status" value="2"/>
</dbReference>
<evidence type="ECO:0000259" key="12">
    <source>
        <dbReference type="PROSITE" id="PS50113"/>
    </source>
</evidence>
<dbReference type="InterPro" id="IPR036097">
    <property type="entry name" value="HisK_dim/P_sf"/>
</dbReference>
<dbReference type="InterPro" id="IPR007891">
    <property type="entry name" value="CHASE3"/>
</dbReference>
<keyword evidence="3 6" id="KW-0597">Phosphoprotein</keyword>
<feature type="domain" description="Response regulatory" evidence="10">
    <location>
        <begin position="840"/>
        <end position="955"/>
    </location>
</feature>
<dbReference type="PROSITE" id="PS50112">
    <property type="entry name" value="PAS"/>
    <property type="match status" value="1"/>
</dbReference>
<gene>
    <name evidence="13" type="ORF">OF850_00095</name>
</gene>
<evidence type="ECO:0000256" key="1">
    <source>
        <dbReference type="ARBA" id="ARBA00000085"/>
    </source>
</evidence>
<dbReference type="InterPro" id="IPR005467">
    <property type="entry name" value="His_kinase_dom"/>
</dbReference>
<dbReference type="InterPro" id="IPR036890">
    <property type="entry name" value="HATPase_C_sf"/>
</dbReference>
<dbReference type="SUPFAM" id="SSF55785">
    <property type="entry name" value="PYP-like sensor domain (PAS domain)"/>
    <property type="match status" value="1"/>
</dbReference>
<evidence type="ECO:0000256" key="4">
    <source>
        <dbReference type="ARBA" id="ARBA00022679"/>
    </source>
</evidence>
<dbReference type="Gene3D" id="1.10.287.130">
    <property type="match status" value="1"/>
</dbReference>
<keyword evidence="8" id="KW-0812">Transmembrane</keyword>
<dbReference type="InterPro" id="IPR035965">
    <property type="entry name" value="PAS-like_dom_sf"/>
</dbReference>
<dbReference type="InterPro" id="IPR011006">
    <property type="entry name" value="CheY-like_superfamily"/>
</dbReference>
<dbReference type="Gene3D" id="3.30.450.20">
    <property type="entry name" value="PAS domain"/>
    <property type="match status" value="2"/>
</dbReference>
<keyword evidence="4" id="KW-0808">Transferase</keyword>
<dbReference type="SMART" id="SM00387">
    <property type="entry name" value="HATPase_c"/>
    <property type="match status" value="1"/>
</dbReference>
<dbReference type="CDD" id="cd00130">
    <property type="entry name" value="PAS"/>
    <property type="match status" value="1"/>
</dbReference>
<dbReference type="Pfam" id="PF00072">
    <property type="entry name" value="Response_reg"/>
    <property type="match status" value="2"/>
</dbReference>
<evidence type="ECO:0000259" key="10">
    <source>
        <dbReference type="PROSITE" id="PS50110"/>
    </source>
</evidence>
<reference evidence="13 14" key="1">
    <citation type="submission" date="2022-10" db="EMBL/GenBank/DDBJ databases">
        <title>Roseococcus glaciei nov., sp. nov., isolated from glacier.</title>
        <authorList>
            <person name="Liu Q."/>
            <person name="Xin Y.-H."/>
        </authorList>
    </citation>
    <scope>NUCLEOTIDE SEQUENCE [LARGE SCALE GENOMIC DNA]</scope>
    <source>
        <strain evidence="13 14">MDT2-1-1</strain>
    </source>
</reference>
<dbReference type="SMART" id="SM00388">
    <property type="entry name" value="HisKA"/>
    <property type="match status" value="1"/>
</dbReference>
<comment type="caution">
    <text evidence="6">Lacks conserved residue(s) required for the propagation of feature annotation.</text>
</comment>
<dbReference type="PROSITE" id="PS50113">
    <property type="entry name" value="PAC"/>
    <property type="match status" value="1"/>
</dbReference>
<sequence>MPTAVAARRPSPLQPVLAALLILIAAACGAASYLTAARDRAEVAAGNALVFGLETTLSALKDVETGQRGYLLVGEDEYLVPFREGLRDIETRLGGLRALRDAAREPDEGQLETLIRQRVAIATRLVELKRSGIEDPLRTLGGIGEGKVLMDEIRTEVADQQERSRRRVTAIEARGARRATWLMAATLAATLGGALLLGLYAMGRRRAERAANALLDSVITNAPMGLAFLDTQMRASGANQAMEALGQSALGAKVGGGHPLPVPLREALEPKLREIMRGRARTAEVDLDLPPLAPGQAASHLRATLFRLRSDRSSGAGLVLEDVSLRKRAEARLRRSEARFRTLAEAMAQLAWTADADGAITWSNGRWREFTGLTDTKALGWDWLDLLDPEERDPVEGRLREGFASGEAWEESFALRRHDGQLRYFLTRAVPLPDEDGTPAAWFGTCTDVTELQEAQEAATAAQEAAEEANRAKSTFIANMSHELRTPLSAVIGYSEMLEEEAEELEGGEALVSDLRKIGTNARHLLSLINDVLDLSKIEAGKMEVAPEDIDVTRLVEEVTATVSALLRKNGNELEVRMDPDLGPMHSDPVKIRQSLINLLSNAGKFTQDGRVTLTVEETGAESGAREVVFRVADTGIGMTEEQLARLFRRFTQADSSTTRRFGGTGLGLSITKAFCEALGGSIDVASRVGEGTTFTIRLPADLSRPAEREAEPQAVEHVGAGLVLVVDDDPASRDLLARFVAREGFAARCARDGEEGLAMARSLRPTAIIADVMMPRMDGWAMLSALKNDPETAEIPVVMASILPERALAVSLGAADFLPKPVSWLRLKSVLDGWRTPGLALVVENDPDARAELRARLGEAGWASEEASGKEDALRRLADVPEIGLVLVALPGPGGDGLALVEELRRRGQSPQVIALTGGEVATEELEALKGQVRRILPADEEPPESLLAELRRLHPRPSNAAPGPALVTASKEVNQ</sequence>
<dbReference type="EC" id="2.7.13.3" evidence="2"/>
<feature type="region of interest" description="Disordered" evidence="7">
    <location>
        <begin position="955"/>
        <end position="977"/>
    </location>
</feature>
<dbReference type="InterPro" id="IPR004358">
    <property type="entry name" value="Sig_transdc_His_kin-like_C"/>
</dbReference>
<feature type="modified residue" description="4-aspartylphosphate" evidence="6">
    <location>
        <position position="772"/>
    </location>
</feature>
<dbReference type="InterPro" id="IPR001789">
    <property type="entry name" value="Sig_transdc_resp-reg_receiver"/>
</dbReference>
<feature type="transmembrane region" description="Helical" evidence="8">
    <location>
        <begin position="181"/>
        <end position="202"/>
    </location>
</feature>
<comment type="caution">
    <text evidence="13">The sequence shown here is derived from an EMBL/GenBank/DDBJ whole genome shotgun (WGS) entry which is preliminary data.</text>
</comment>
<dbReference type="InterPro" id="IPR000700">
    <property type="entry name" value="PAS-assoc_C"/>
</dbReference>
<dbReference type="Proteomes" id="UP001526430">
    <property type="component" value="Unassembled WGS sequence"/>
</dbReference>
<evidence type="ECO:0000256" key="2">
    <source>
        <dbReference type="ARBA" id="ARBA00012438"/>
    </source>
</evidence>
<comment type="catalytic activity">
    <reaction evidence="1">
        <text>ATP + protein L-histidine = ADP + protein N-phospho-L-histidine.</text>
        <dbReference type="EC" id="2.7.13.3"/>
    </reaction>
</comment>
<dbReference type="RefSeq" id="WP_301587625.1">
    <property type="nucleotide sequence ID" value="NZ_JAPFQI010000001.1"/>
</dbReference>